<feature type="domain" description="TIR" evidence="5">
    <location>
        <begin position="18"/>
        <end position="155"/>
    </location>
</feature>
<dbReference type="Pfam" id="PF01582">
    <property type="entry name" value="TIR"/>
    <property type="match status" value="1"/>
</dbReference>
<comment type="caution">
    <text evidence="6">The sequence shown here is derived from an EMBL/GenBank/DDBJ whole genome shotgun (WGS) entry which is preliminary data.</text>
</comment>
<dbReference type="InterPro" id="IPR000157">
    <property type="entry name" value="TIR_dom"/>
</dbReference>
<dbReference type="SMART" id="SM00255">
    <property type="entry name" value="TIR"/>
    <property type="match status" value="1"/>
</dbReference>
<keyword evidence="7" id="KW-1185">Reference proteome</keyword>
<dbReference type="GO" id="GO:0007165">
    <property type="term" value="P:signal transduction"/>
    <property type="evidence" value="ECO:0007669"/>
    <property type="project" value="InterPro"/>
</dbReference>
<protein>
    <recommendedName>
        <fullName evidence="1">ADP-ribosyl cyclase/cyclic ADP-ribose hydrolase</fullName>
        <ecNumber evidence="1">3.2.2.6</ecNumber>
    </recommendedName>
</protein>
<dbReference type="EMBL" id="JAHRHJ020000596">
    <property type="protein sequence ID" value="KAH9293901.1"/>
    <property type="molecule type" value="Genomic_DNA"/>
</dbReference>
<evidence type="ECO:0000259" key="5">
    <source>
        <dbReference type="PROSITE" id="PS50104"/>
    </source>
</evidence>
<dbReference type="InterPro" id="IPR035897">
    <property type="entry name" value="Toll_tir_struct_dom_sf"/>
</dbReference>
<reference evidence="6 7" key="1">
    <citation type="journal article" date="2021" name="Nat. Plants">
        <title>The Taxus genome provides insights into paclitaxel biosynthesis.</title>
        <authorList>
            <person name="Xiong X."/>
            <person name="Gou J."/>
            <person name="Liao Q."/>
            <person name="Li Y."/>
            <person name="Zhou Q."/>
            <person name="Bi G."/>
            <person name="Li C."/>
            <person name="Du R."/>
            <person name="Wang X."/>
            <person name="Sun T."/>
            <person name="Guo L."/>
            <person name="Liang H."/>
            <person name="Lu P."/>
            <person name="Wu Y."/>
            <person name="Zhang Z."/>
            <person name="Ro D.K."/>
            <person name="Shang Y."/>
            <person name="Huang S."/>
            <person name="Yan J."/>
        </authorList>
    </citation>
    <scope>NUCLEOTIDE SEQUENCE [LARGE SCALE GENOMIC DNA]</scope>
    <source>
        <strain evidence="6">Ta-2019</strain>
    </source>
</reference>
<feature type="non-terminal residue" evidence="6">
    <location>
        <position position="164"/>
    </location>
</feature>
<evidence type="ECO:0000256" key="2">
    <source>
        <dbReference type="ARBA" id="ARBA00022801"/>
    </source>
</evidence>
<dbReference type="PANTHER" id="PTHR32009:SF39">
    <property type="entry name" value="TIR DOMAIN-CONTAINING PROTEIN"/>
    <property type="match status" value="1"/>
</dbReference>
<evidence type="ECO:0000256" key="3">
    <source>
        <dbReference type="ARBA" id="ARBA00023027"/>
    </source>
</evidence>
<dbReference type="OMA" id="WEKEEMQ"/>
<dbReference type="Gene3D" id="3.40.50.10140">
    <property type="entry name" value="Toll/interleukin-1 receptor homology (TIR) domain"/>
    <property type="match status" value="1"/>
</dbReference>
<dbReference type="EC" id="3.2.2.6" evidence="1"/>
<keyword evidence="3" id="KW-0520">NAD</keyword>
<feature type="non-terminal residue" evidence="6">
    <location>
        <position position="1"/>
    </location>
</feature>
<keyword evidence="2" id="KW-0378">Hydrolase</keyword>
<dbReference type="PANTHER" id="PTHR32009">
    <property type="entry name" value="TMV RESISTANCE PROTEIN N-LIKE"/>
    <property type="match status" value="1"/>
</dbReference>
<evidence type="ECO:0000313" key="7">
    <source>
        <dbReference type="Proteomes" id="UP000824469"/>
    </source>
</evidence>
<comment type="catalytic activity">
    <reaction evidence="4">
        <text>NAD(+) + H2O = ADP-D-ribose + nicotinamide + H(+)</text>
        <dbReference type="Rhea" id="RHEA:16301"/>
        <dbReference type="ChEBI" id="CHEBI:15377"/>
        <dbReference type="ChEBI" id="CHEBI:15378"/>
        <dbReference type="ChEBI" id="CHEBI:17154"/>
        <dbReference type="ChEBI" id="CHEBI:57540"/>
        <dbReference type="ChEBI" id="CHEBI:57967"/>
        <dbReference type="EC" id="3.2.2.6"/>
    </reaction>
    <physiologicalReaction direction="left-to-right" evidence="4">
        <dbReference type="Rhea" id="RHEA:16302"/>
    </physiologicalReaction>
</comment>
<organism evidence="6 7">
    <name type="scientific">Taxus chinensis</name>
    <name type="common">Chinese yew</name>
    <name type="synonym">Taxus wallichiana var. chinensis</name>
    <dbReference type="NCBI Taxonomy" id="29808"/>
    <lineage>
        <taxon>Eukaryota</taxon>
        <taxon>Viridiplantae</taxon>
        <taxon>Streptophyta</taxon>
        <taxon>Embryophyta</taxon>
        <taxon>Tracheophyta</taxon>
        <taxon>Spermatophyta</taxon>
        <taxon>Pinopsida</taxon>
        <taxon>Pinidae</taxon>
        <taxon>Conifers II</taxon>
        <taxon>Cupressales</taxon>
        <taxon>Taxaceae</taxon>
        <taxon>Taxus</taxon>
    </lineage>
</organism>
<proteinExistence type="predicted"/>
<gene>
    <name evidence="6" type="ORF">KI387_040895</name>
</gene>
<dbReference type="AlphaFoldDB" id="A0AA38C302"/>
<dbReference type="SUPFAM" id="SSF52200">
    <property type="entry name" value="Toll/Interleukin receptor TIR domain"/>
    <property type="match status" value="1"/>
</dbReference>
<name>A0AA38C302_TAXCH</name>
<dbReference type="Proteomes" id="UP000824469">
    <property type="component" value="Unassembled WGS sequence"/>
</dbReference>
<evidence type="ECO:0000313" key="6">
    <source>
        <dbReference type="EMBL" id="KAH9293901.1"/>
    </source>
</evidence>
<sequence length="164" mass="18337">IRITLSHAVMGNCKSTKIGYDVFLNHRGPDAKRAVANLIFNDLKDKGFNVFLDEKSIQLGERIPETIEGAISKSSVHIAILTPNYAESPWCLNELCLMVNTGAPIIPVFYGIQPSDLRMKDEGGVYARALRMHQDVGKIDHETLEEWEKALQEVSYIKGLFFSG</sequence>
<evidence type="ECO:0000256" key="4">
    <source>
        <dbReference type="ARBA" id="ARBA00047304"/>
    </source>
</evidence>
<evidence type="ECO:0000256" key="1">
    <source>
        <dbReference type="ARBA" id="ARBA00011982"/>
    </source>
</evidence>
<dbReference type="GO" id="GO:0061809">
    <property type="term" value="F:NAD+ nucleosidase activity, cyclic ADP-ribose generating"/>
    <property type="evidence" value="ECO:0007669"/>
    <property type="project" value="UniProtKB-EC"/>
</dbReference>
<dbReference type="PROSITE" id="PS50104">
    <property type="entry name" value="TIR"/>
    <property type="match status" value="1"/>
</dbReference>
<accession>A0AA38C302</accession>